<evidence type="ECO:0000259" key="14">
    <source>
        <dbReference type="Pfam" id="PF02769"/>
    </source>
</evidence>
<dbReference type="InterPro" id="IPR004733">
    <property type="entry name" value="PurM_cligase"/>
</dbReference>
<evidence type="ECO:0000259" key="13">
    <source>
        <dbReference type="Pfam" id="PF00586"/>
    </source>
</evidence>
<evidence type="ECO:0000256" key="12">
    <source>
        <dbReference type="HAMAP-Rule" id="MF_00741"/>
    </source>
</evidence>
<proteinExistence type="inferred from homology"/>
<dbReference type="AlphaFoldDB" id="A0A2H0Y1Z1"/>
<dbReference type="GO" id="GO:0046084">
    <property type="term" value="P:adenine biosynthetic process"/>
    <property type="evidence" value="ECO:0007669"/>
    <property type="project" value="TreeGrafter"/>
</dbReference>
<dbReference type="GO" id="GO:0004637">
    <property type="term" value="F:phosphoribosylamine-glycine ligase activity"/>
    <property type="evidence" value="ECO:0007669"/>
    <property type="project" value="TreeGrafter"/>
</dbReference>
<evidence type="ECO:0000256" key="9">
    <source>
        <dbReference type="ARBA" id="ARBA00032931"/>
    </source>
</evidence>
<dbReference type="Gene3D" id="3.90.650.10">
    <property type="entry name" value="PurM-like C-terminal domain"/>
    <property type="match status" value="1"/>
</dbReference>
<dbReference type="PANTHER" id="PTHR10520">
    <property type="entry name" value="TRIFUNCTIONAL PURINE BIOSYNTHETIC PROTEIN ADENOSINE-3-RELATED"/>
    <property type="match status" value="1"/>
</dbReference>
<dbReference type="FunFam" id="3.30.1330.10:FF:000001">
    <property type="entry name" value="Phosphoribosylformylglycinamidine cyclo-ligase"/>
    <property type="match status" value="1"/>
</dbReference>
<keyword evidence="12" id="KW-0658">Purine biosynthesis</keyword>
<dbReference type="GO" id="GO:0005524">
    <property type="term" value="F:ATP binding"/>
    <property type="evidence" value="ECO:0007669"/>
    <property type="project" value="UniProtKB-KW"/>
</dbReference>
<dbReference type="InterPro" id="IPR016188">
    <property type="entry name" value="PurM-like_N"/>
</dbReference>
<evidence type="ECO:0000256" key="8">
    <source>
        <dbReference type="ARBA" id="ARBA00031908"/>
    </source>
</evidence>
<comment type="similarity">
    <text evidence="2 12">Belongs to the AIR synthase family.</text>
</comment>
<evidence type="ECO:0000313" key="15">
    <source>
        <dbReference type="EMBL" id="PIS31772.1"/>
    </source>
</evidence>
<name>A0A2H0Y1Z1_UNCSA</name>
<dbReference type="GO" id="GO:0006189">
    <property type="term" value="P:'de novo' IMP biosynthetic process"/>
    <property type="evidence" value="ECO:0007669"/>
    <property type="project" value="UniProtKB-UniRule"/>
</dbReference>
<keyword evidence="6 12" id="KW-0547">Nucleotide-binding</keyword>
<dbReference type="GO" id="GO:0004641">
    <property type="term" value="F:phosphoribosylformylglycinamidine cyclo-ligase activity"/>
    <property type="evidence" value="ECO:0007669"/>
    <property type="project" value="UniProtKB-UniRule"/>
</dbReference>
<dbReference type="EMBL" id="PEYM01000002">
    <property type="protein sequence ID" value="PIS31772.1"/>
    <property type="molecule type" value="Genomic_DNA"/>
</dbReference>
<dbReference type="SUPFAM" id="SSF56042">
    <property type="entry name" value="PurM C-terminal domain-like"/>
    <property type="match status" value="1"/>
</dbReference>
<evidence type="ECO:0000256" key="2">
    <source>
        <dbReference type="ARBA" id="ARBA00010280"/>
    </source>
</evidence>
<evidence type="ECO:0000256" key="3">
    <source>
        <dbReference type="ARBA" id="ARBA00013047"/>
    </source>
</evidence>
<feature type="domain" description="PurM-like N-terminal" evidence="13">
    <location>
        <begin position="38"/>
        <end position="146"/>
    </location>
</feature>
<dbReference type="EC" id="6.3.3.1" evidence="3 12"/>
<feature type="domain" description="PurM-like C-terminal" evidence="14">
    <location>
        <begin position="158"/>
        <end position="326"/>
    </location>
</feature>
<evidence type="ECO:0000256" key="7">
    <source>
        <dbReference type="ARBA" id="ARBA00022840"/>
    </source>
</evidence>
<keyword evidence="7 12" id="KW-0067">ATP-binding</keyword>
<accession>A0A2H0Y1Z1</accession>
<keyword evidence="5 12" id="KW-0436">Ligase</keyword>
<evidence type="ECO:0000256" key="6">
    <source>
        <dbReference type="ARBA" id="ARBA00022741"/>
    </source>
</evidence>
<reference evidence="15 16" key="1">
    <citation type="submission" date="2017-09" db="EMBL/GenBank/DDBJ databases">
        <title>Depth-based differentiation of microbial function through sediment-hosted aquifers and enrichment of novel symbionts in the deep terrestrial subsurface.</title>
        <authorList>
            <person name="Probst A.J."/>
            <person name="Ladd B."/>
            <person name="Jarett J.K."/>
            <person name="Geller-Mcgrath D.E."/>
            <person name="Sieber C.M."/>
            <person name="Emerson J.B."/>
            <person name="Anantharaman K."/>
            <person name="Thomas B.C."/>
            <person name="Malmstrom R."/>
            <person name="Stieglmeier M."/>
            <person name="Klingl A."/>
            <person name="Woyke T."/>
            <person name="Ryan C.M."/>
            <person name="Banfield J.F."/>
        </authorList>
    </citation>
    <scope>NUCLEOTIDE SEQUENCE [LARGE SCALE GENOMIC DNA]</scope>
    <source>
        <strain evidence="15">CG08_land_8_20_14_0_20_45_16</strain>
    </source>
</reference>
<dbReference type="Gene3D" id="3.30.1330.10">
    <property type="entry name" value="PurM-like, N-terminal domain"/>
    <property type="match status" value="1"/>
</dbReference>
<comment type="caution">
    <text evidence="15">The sequence shown here is derived from an EMBL/GenBank/DDBJ whole genome shotgun (WGS) entry which is preliminary data.</text>
</comment>
<dbReference type="CDD" id="cd02196">
    <property type="entry name" value="PurM"/>
    <property type="match status" value="1"/>
</dbReference>
<dbReference type="PANTHER" id="PTHR10520:SF12">
    <property type="entry name" value="TRIFUNCTIONAL PURINE BIOSYNTHETIC PROTEIN ADENOSINE-3"/>
    <property type="match status" value="1"/>
</dbReference>
<organism evidence="15 16">
    <name type="scientific">Candidatus Saganbacteria bacterium CG08_land_8_20_14_0_20_45_16</name>
    <dbReference type="NCBI Taxonomy" id="2014293"/>
    <lineage>
        <taxon>Bacteria</taxon>
        <taxon>Bacillati</taxon>
        <taxon>Saganbacteria</taxon>
    </lineage>
</organism>
<comment type="subcellular location">
    <subcellularLocation>
        <location evidence="12">Cytoplasm</location>
    </subcellularLocation>
</comment>
<dbReference type="Proteomes" id="UP000231343">
    <property type="component" value="Unassembled WGS sequence"/>
</dbReference>
<dbReference type="Pfam" id="PF00586">
    <property type="entry name" value="AIRS"/>
    <property type="match status" value="1"/>
</dbReference>
<evidence type="ECO:0000256" key="4">
    <source>
        <dbReference type="ARBA" id="ARBA00020367"/>
    </source>
</evidence>
<evidence type="ECO:0000256" key="10">
    <source>
        <dbReference type="ARBA" id="ARBA00033093"/>
    </source>
</evidence>
<comment type="catalytic activity">
    <reaction evidence="11 12">
        <text>2-formamido-N(1)-(5-O-phospho-beta-D-ribosyl)acetamidine + ATP = 5-amino-1-(5-phospho-beta-D-ribosyl)imidazole + ADP + phosphate + H(+)</text>
        <dbReference type="Rhea" id="RHEA:23032"/>
        <dbReference type="ChEBI" id="CHEBI:15378"/>
        <dbReference type="ChEBI" id="CHEBI:30616"/>
        <dbReference type="ChEBI" id="CHEBI:43474"/>
        <dbReference type="ChEBI" id="CHEBI:137981"/>
        <dbReference type="ChEBI" id="CHEBI:147287"/>
        <dbReference type="ChEBI" id="CHEBI:456216"/>
        <dbReference type="EC" id="6.3.3.1"/>
    </reaction>
</comment>
<protein>
    <recommendedName>
        <fullName evidence="4 12">Phosphoribosylformylglycinamidine cyclo-ligase</fullName>
        <ecNumber evidence="3 12">6.3.3.1</ecNumber>
    </recommendedName>
    <alternativeName>
        <fullName evidence="9 12">AIR synthase</fullName>
    </alternativeName>
    <alternativeName>
        <fullName evidence="10 12">AIRS</fullName>
    </alternativeName>
    <alternativeName>
        <fullName evidence="8 12">Phosphoribosyl-aminoimidazole synthetase</fullName>
    </alternativeName>
</protein>
<dbReference type="HAMAP" id="MF_00741">
    <property type="entry name" value="AIRS"/>
    <property type="match status" value="1"/>
</dbReference>
<dbReference type="FunFam" id="3.90.650.10:FF:000001">
    <property type="entry name" value="Phosphoribosylformylglycinamidine cyclo-ligase"/>
    <property type="match status" value="1"/>
</dbReference>
<evidence type="ECO:0000256" key="11">
    <source>
        <dbReference type="ARBA" id="ARBA00049057"/>
    </source>
</evidence>
<dbReference type="SUPFAM" id="SSF55326">
    <property type="entry name" value="PurM N-terminal domain-like"/>
    <property type="match status" value="1"/>
</dbReference>
<keyword evidence="12" id="KW-0963">Cytoplasm</keyword>
<dbReference type="GO" id="GO:0005829">
    <property type="term" value="C:cytosol"/>
    <property type="evidence" value="ECO:0007669"/>
    <property type="project" value="TreeGrafter"/>
</dbReference>
<dbReference type="InterPro" id="IPR036676">
    <property type="entry name" value="PurM-like_C_sf"/>
</dbReference>
<gene>
    <name evidence="12" type="primary">purM</name>
    <name evidence="15" type="ORF">COT42_00055</name>
</gene>
<dbReference type="NCBIfam" id="TIGR00878">
    <property type="entry name" value="purM"/>
    <property type="match status" value="1"/>
</dbReference>
<dbReference type="InterPro" id="IPR010918">
    <property type="entry name" value="PurM-like_C_dom"/>
</dbReference>
<sequence>MVTYKQAGVDVDAGNEVVKRIKKFAKGIGFFGGLYPLGKNYLVGAADGVGTKLKIAFAMNRHDTVGIDLVAMNVDDVVVCGAKPLFFLDYIGAQKVHPPQIEKIIRGIALGCKKAECQLLGGETAELPDMYRDGEYDLAGFCVGLVERDKLIMGAKIRSGDKLIGLASSGLHSNGYTLARKVLLEKSRLDLKQYVDDLDKTLGDELLTPTKIYTPAILKLIKRFNIKGMAHITGGGLPENIARVLPKNVQVVIDLNSWKPQTIFRLIQRLGKVSQDEMFRTFNMGIGMVVVVAAKDVDKVLAFLKKQGEKAFMIGDIERGKREVIII</sequence>
<evidence type="ECO:0000256" key="5">
    <source>
        <dbReference type="ARBA" id="ARBA00022598"/>
    </source>
</evidence>
<evidence type="ECO:0000313" key="16">
    <source>
        <dbReference type="Proteomes" id="UP000231343"/>
    </source>
</evidence>
<dbReference type="UniPathway" id="UPA00074">
    <property type="reaction ID" value="UER00129"/>
</dbReference>
<evidence type="ECO:0000256" key="1">
    <source>
        <dbReference type="ARBA" id="ARBA00004686"/>
    </source>
</evidence>
<dbReference type="Pfam" id="PF02769">
    <property type="entry name" value="AIRS_C"/>
    <property type="match status" value="1"/>
</dbReference>
<comment type="pathway">
    <text evidence="1 12">Purine metabolism; IMP biosynthesis via de novo pathway; 5-amino-1-(5-phospho-D-ribosyl)imidazole from N(2)-formyl-N(1)-(5-phospho-D-ribosyl)glycinamide: step 2/2.</text>
</comment>
<dbReference type="InterPro" id="IPR036921">
    <property type="entry name" value="PurM-like_N_sf"/>
</dbReference>